<gene>
    <name evidence="3" type="ORF">CWI38_0520p0060</name>
</gene>
<dbReference type="VEuPathDB" id="MicrosporidiaDB:CWI38_0520p0060"/>
<evidence type="ECO:0000256" key="1">
    <source>
        <dbReference type="SAM" id="MobiDB-lite"/>
    </source>
</evidence>
<keyword evidence="4" id="KW-1185">Reference proteome</keyword>
<proteinExistence type="predicted"/>
<protein>
    <submittedName>
        <fullName evidence="3">Uncharacterized protein</fullName>
    </submittedName>
</protein>
<feature type="region of interest" description="Disordered" evidence="1">
    <location>
        <begin position="38"/>
        <end position="60"/>
    </location>
</feature>
<reference evidence="3 4" key="1">
    <citation type="submission" date="2017-12" db="EMBL/GenBank/DDBJ databases">
        <authorList>
            <person name="Pombert J.-F."/>
            <person name="Haag K.L."/>
            <person name="Ebert D."/>
        </authorList>
    </citation>
    <scope>NUCLEOTIDE SEQUENCE [LARGE SCALE GENOMIC DNA]</scope>
    <source>
        <strain evidence="3">IL-G-3</strain>
    </source>
</reference>
<feature type="transmembrane region" description="Helical" evidence="2">
    <location>
        <begin position="6"/>
        <end position="28"/>
    </location>
</feature>
<evidence type="ECO:0000313" key="4">
    <source>
        <dbReference type="Proteomes" id="UP000292282"/>
    </source>
</evidence>
<dbReference type="AlphaFoldDB" id="A0A4Q9LXU2"/>
<comment type="caution">
    <text evidence="3">The sequence shown here is derived from an EMBL/GenBank/DDBJ whole genome shotgun (WGS) entry which is preliminary data.</text>
</comment>
<evidence type="ECO:0000313" key="3">
    <source>
        <dbReference type="EMBL" id="TBU13137.1"/>
    </source>
</evidence>
<dbReference type="Proteomes" id="UP000292282">
    <property type="component" value="Unassembled WGS sequence"/>
</dbReference>
<organism evidence="3 4">
    <name type="scientific">Hamiltosporidium tvaerminnensis</name>
    <dbReference type="NCBI Taxonomy" id="1176355"/>
    <lineage>
        <taxon>Eukaryota</taxon>
        <taxon>Fungi</taxon>
        <taxon>Fungi incertae sedis</taxon>
        <taxon>Microsporidia</taxon>
        <taxon>Dubosqiidae</taxon>
        <taxon>Hamiltosporidium</taxon>
    </lineage>
</organism>
<keyword evidence="2" id="KW-1133">Transmembrane helix</keyword>
<keyword evidence="2" id="KW-0812">Transmembrane</keyword>
<keyword evidence="2" id="KW-0472">Membrane</keyword>
<evidence type="ECO:0000256" key="2">
    <source>
        <dbReference type="SAM" id="Phobius"/>
    </source>
</evidence>
<name>A0A4Q9LXU2_9MICR</name>
<feature type="compositionally biased region" description="Basic and acidic residues" evidence="1">
    <location>
        <begin position="44"/>
        <end position="58"/>
    </location>
</feature>
<sequence>MDKKKLTIFIVIGVLVFVGIGITIWAIVENKNSLSFGGGSAADAGKEAAEEKKEEDQNNHSTRFLRVFIFP</sequence>
<accession>A0A4Q9LXU2</accession>
<dbReference type="EMBL" id="PITK01000520">
    <property type="protein sequence ID" value="TBU13137.1"/>
    <property type="molecule type" value="Genomic_DNA"/>
</dbReference>